<evidence type="ECO:0000256" key="1">
    <source>
        <dbReference type="ARBA" id="ARBA00001973"/>
    </source>
</evidence>
<evidence type="ECO:0000259" key="11">
    <source>
        <dbReference type="PROSITE" id="PS50846"/>
    </source>
</evidence>
<dbReference type="STRING" id="619300.G3AG13"/>
<dbReference type="Gene3D" id="2.60.40.200">
    <property type="entry name" value="Superoxide dismutase, copper/zinc binding domain"/>
    <property type="match status" value="1"/>
</dbReference>
<reference evidence="12 13" key="1">
    <citation type="journal article" date="2011" name="Proc. Natl. Acad. Sci. U.S.A.">
        <title>Comparative genomics of xylose-fermenting fungi for enhanced biofuel production.</title>
        <authorList>
            <person name="Wohlbach D.J."/>
            <person name="Kuo A."/>
            <person name="Sato T.K."/>
            <person name="Potts K.M."/>
            <person name="Salamov A.A."/>
            <person name="LaButti K.M."/>
            <person name="Sun H."/>
            <person name="Clum A."/>
            <person name="Pangilinan J.L."/>
            <person name="Lindquist E.A."/>
            <person name="Lucas S."/>
            <person name="Lapidus A."/>
            <person name="Jin M."/>
            <person name="Gunawan C."/>
            <person name="Balan V."/>
            <person name="Dale B.E."/>
            <person name="Jeffries T.W."/>
            <person name="Zinkel R."/>
            <person name="Barry K.W."/>
            <person name="Grigoriev I.V."/>
            <person name="Gasch A.P."/>
        </authorList>
    </citation>
    <scope>NUCLEOTIDE SEQUENCE [LARGE SCALE GENOMIC DNA]</scope>
    <source>
        <strain evidence="13">NRRL Y-27907 / 11-Y1</strain>
    </source>
</reference>
<dbReference type="EMBL" id="GL996499">
    <property type="protein sequence ID" value="EGW35152.1"/>
    <property type="molecule type" value="Genomic_DNA"/>
</dbReference>
<dbReference type="InterPro" id="IPR036163">
    <property type="entry name" value="HMA_dom_sf"/>
</dbReference>
<evidence type="ECO:0000256" key="6">
    <source>
        <dbReference type="ARBA" id="ARBA00022723"/>
    </source>
</evidence>
<proteinExistence type="inferred from homology"/>
<protein>
    <recommendedName>
        <fullName evidence="4">Superoxide dismutase 1 copper chaperone</fullName>
    </recommendedName>
</protein>
<dbReference type="FunFam" id="2.60.40.200:FF:000014">
    <property type="entry name" value="Superoxide dismutase 1 copper chaperone"/>
    <property type="match status" value="1"/>
</dbReference>
<dbReference type="GO" id="GO:1902693">
    <property type="term" value="C:superoxide dismutase complex"/>
    <property type="evidence" value="ECO:0007669"/>
    <property type="project" value="EnsemblFungi"/>
</dbReference>
<dbReference type="InterPro" id="IPR036423">
    <property type="entry name" value="SOD-like_Cu/Zn_dom_sf"/>
</dbReference>
<dbReference type="Gene3D" id="3.30.70.100">
    <property type="match status" value="1"/>
</dbReference>
<dbReference type="FunFam" id="3.30.70.100:FF:000038">
    <property type="entry name" value="Superoxide dismutase 1 copper chaperone"/>
    <property type="match status" value="1"/>
</dbReference>
<evidence type="ECO:0000256" key="10">
    <source>
        <dbReference type="ARBA" id="ARBA00058842"/>
    </source>
</evidence>
<evidence type="ECO:0000256" key="7">
    <source>
        <dbReference type="ARBA" id="ARBA00023008"/>
    </source>
</evidence>
<keyword evidence="13" id="KW-1185">Reference proteome</keyword>
<dbReference type="RefSeq" id="XP_007372564.1">
    <property type="nucleotide sequence ID" value="XM_007372502.1"/>
</dbReference>
<evidence type="ECO:0000256" key="8">
    <source>
        <dbReference type="ARBA" id="ARBA00023157"/>
    </source>
</evidence>
<dbReference type="CDD" id="cd00371">
    <property type="entry name" value="HMA"/>
    <property type="match status" value="1"/>
</dbReference>
<accession>G3AG13</accession>
<evidence type="ECO:0000256" key="3">
    <source>
        <dbReference type="ARBA" id="ARBA00010636"/>
    </source>
</evidence>
<comment type="cofactor">
    <cofactor evidence="1">
        <name>Cu(2+)</name>
        <dbReference type="ChEBI" id="CHEBI:29036"/>
    </cofactor>
</comment>
<organism evidence="13">
    <name type="scientific">Spathaspora passalidarum (strain NRRL Y-27907 / 11-Y1)</name>
    <dbReference type="NCBI Taxonomy" id="619300"/>
    <lineage>
        <taxon>Eukaryota</taxon>
        <taxon>Fungi</taxon>
        <taxon>Dikarya</taxon>
        <taxon>Ascomycota</taxon>
        <taxon>Saccharomycotina</taxon>
        <taxon>Pichiomycetes</taxon>
        <taxon>Debaryomycetaceae</taxon>
        <taxon>Spathaspora</taxon>
    </lineage>
</organism>
<dbReference type="InParanoid" id="G3AG13"/>
<evidence type="ECO:0000313" key="12">
    <source>
        <dbReference type="EMBL" id="EGW35152.1"/>
    </source>
</evidence>
<comment type="function">
    <text evidence="10">Copper chaperone for superoxide dismutase 1 (SOD1). Binds copper ions and delivers them specifically to SOD1.</text>
</comment>
<dbReference type="GO" id="GO:0006825">
    <property type="term" value="P:copper ion transport"/>
    <property type="evidence" value="ECO:0007669"/>
    <property type="project" value="EnsemblFungi"/>
</dbReference>
<keyword evidence="8" id="KW-1015">Disulfide bond</keyword>
<dbReference type="GO" id="GO:0016532">
    <property type="term" value="F:superoxide dismutase copper chaperone activity"/>
    <property type="evidence" value="ECO:0007669"/>
    <property type="project" value="EnsemblFungi"/>
</dbReference>
<evidence type="ECO:0000256" key="9">
    <source>
        <dbReference type="ARBA" id="ARBA00023186"/>
    </source>
</evidence>
<evidence type="ECO:0000256" key="4">
    <source>
        <dbReference type="ARBA" id="ARBA00016103"/>
    </source>
</evidence>
<dbReference type="KEGG" id="spaa:SPAPADRAFT_58338"/>
<dbReference type="SUPFAM" id="SSF55008">
    <property type="entry name" value="HMA, heavy metal-associated domain"/>
    <property type="match status" value="1"/>
</dbReference>
<dbReference type="SUPFAM" id="SSF49329">
    <property type="entry name" value="Cu,Zn superoxide dismutase-like"/>
    <property type="match status" value="1"/>
</dbReference>
<dbReference type="GO" id="GO:0005634">
    <property type="term" value="C:nucleus"/>
    <property type="evidence" value="ECO:0007669"/>
    <property type="project" value="EnsemblFungi"/>
</dbReference>
<dbReference type="OrthoDB" id="666972at2759"/>
<dbReference type="Pfam" id="PF00403">
    <property type="entry name" value="HMA"/>
    <property type="match status" value="1"/>
</dbReference>
<comment type="similarity">
    <text evidence="3">Belongs to the CCS1 family.</text>
</comment>
<keyword evidence="5" id="KW-0963">Cytoplasm</keyword>
<keyword evidence="9" id="KW-0143">Chaperone</keyword>
<dbReference type="HOGENOM" id="CLU_056632_0_0_1"/>
<dbReference type="eggNOG" id="KOG4656">
    <property type="taxonomic scope" value="Eukaryota"/>
</dbReference>
<dbReference type="GO" id="GO:0019430">
    <property type="term" value="P:removal of superoxide radicals"/>
    <property type="evidence" value="ECO:0007669"/>
    <property type="project" value="EnsemblFungi"/>
</dbReference>
<dbReference type="OMA" id="KNVWEER"/>
<dbReference type="PANTHER" id="PTHR22814">
    <property type="entry name" value="COPPER TRANSPORT PROTEIN ATOX1-RELATED"/>
    <property type="match status" value="1"/>
</dbReference>
<dbReference type="InterPro" id="IPR006121">
    <property type="entry name" value="HMA_dom"/>
</dbReference>
<dbReference type="GO" id="GO:0005743">
    <property type="term" value="C:mitochondrial inner membrane"/>
    <property type="evidence" value="ECO:0007669"/>
    <property type="project" value="EnsemblFungi"/>
</dbReference>
<keyword evidence="7" id="KW-0186">Copper</keyword>
<dbReference type="Proteomes" id="UP000000709">
    <property type="component" value="Unassembled WGS sequence"/>
</dbReference>
<keyword evidence="6" id="KW-0479">Metal-binding</keyword>
<evidence type="ECO:0000256" key="5">
    <source>
        <dbReference type="ARBA" id="ARBA00022490"/>
    </source>
</evidence>
<name>G3AG13_SPAPN</name>
<evidence type="ECO:0000313" key="13">
    <source>
        <dbReference type="Proteomes" id="UP000000709"/>
    </source>
</evidence>
<dbReference type="GeneID" id="18872412"/>
<dbReference type="AlphaFoldDB" id="G3AG13"/>
<comment type="subcellular location">
    <subcellularLocation>
        <location evidence="2">Cytoplasm</location>
    </subcellularLocation>
</comment>
<gene>
    <name evidence="12" type="ORF">SPAPADRAFT_58338</name>
</gene>
<dbReference type="PANTHER" id="PTHR22814:SF287">
    <property type="entry name" value="COPPER TRANSPORT PROTEIN ATX1"/>
    <property type="match status" value="1"/>
</dbReference>
<dbReference type="GO" id="GO:0046872">
    <property type="term" value="F:metal ion binding"/>
    <property type="evidence" value="ECO:0007669"/>
    <property type="project" value="UniProtKB-KW"/>
</dbReference>
<sequence>MTVGFEIVFAVPMECNDCVESVANALKRVDGIQKFDIDLKKNLVTTEGTIPPSAIVRAIQATGKDAIIRGTGKPDSAAVCILESFDPKDIKQPVKGLARIVGVSPNDLFIDLTVNGLPKGTYYPSIRTSGDLSKGALSTGETFYNLDPVELSKPSTLDTTINSLGATIHTGDEELYSGQEFLHAKLNVNELIGRSVVLSKLQDKVSSDSLVGVIARSAGAWENDKQVCSCSGKTVWQERTDAIAKGMTV</sequence>
<dbReference type="FunCoup" id="G3AG13">
    <property type="interactions" value="286"/>
</dbReference>
<dbReference type="PROSITE" id="PS50846">
    <property type="entry name" value="HMA_2"/>
    <property type="match status" value="1"/>
</dbReference>
<evidence type="ECO:0000256" key="2">
    <source>
        <dbReference type="ARBA" id="ARBA00004496"/>
    </source>
</evidence>
<dbReference type="GO" id="GO:0005829">
    <property type="term" value="C:cytosol"/>
    <property type="evidence" value="ECO:0007669"/>
    <property type="project" value="EnsemblFungi"/>
</dbReference>
<dbReference type="GO" id="GO:0101031">
    <property type="term" value="C:protein folding chaperone complex"/>
    <property type="evidence" value="ECO:0007669"/>
    <property type="project" value="EnsemblFungi"/>
</dbReference>
<feature type="domain" description="HMA" evidence="11">
    <location>
        <begin position="4"/>
        <end position="67"/>
    </location>
</feature>